<evidence type="ECO:0000313" key="1">
    <source>
        <dbReference type="EMBL" id="CAG8497734.1"/>
    </source>
</evidence>
<reference evidence="1" key="1">
    <citation type="submission" date="2021-06" db="EMBL/GenBank/DDBJ databases">
        <authorList>
            <person name="Kallberg Y."/>
            <person name="Tangrot J."/>
            <person name="Rosling A."/>
        </authorList>
    </citation>
    <scope>NUCLEOTIDE SEQUENCE</scope>
    <source>
        <strain evidence="1">CL356</strain>
    </source>
</reference>
<keyword evidence="2" id="KW-1185">Reference proteome</keyword>
<protein>
    <submittedName>
        <fullName evidence="1">11738_t:CDS:1</fullName>
    </submittedName>
</protein>
<comment type="caution">
    <text evidence="1">The sequence shown here is derived from an EMBL/GenBank/DDBJ whole genome shotgun (WGS) entry which is preliminary data.</text>
</comment>
<dbReference type="EMBL" id="CAJVPT010003594">
    <property type="protein sequence ID" value="CAG8497734.1"/>
    <property type="molecule type" value="Genomic_DNA"/>
</dbReference>
<organism evidence="1 2">
    <name type="scientific">Acaulospora colombiana</name>
    <dbReference type="NCBI Taxonomy" id="27376"/>
    <lineage>
        <taxon>Eukaryota</taxon>
        <taxon>Fungi</taxon>
        <taxon>Fungi incertae sedis</taxon>
        <taxon>Mucoromycota</taxon>
        <taxon>Glomeromycotina</taxon>
        <taxon>Glomeromycetes</taxon>
        <taxon>Diversisporales</taxon>
        <taxon>Acaulosporaceae</taxon>
        <taxon>Acaulospora</taxon>
    </lineage>
</organism>
<name>A0ACA9KWA7_9GLOM</name>
<accession>A0ACA9KWA7</accession>
<evidence type="ECO:0000313" key="2">
    <source>
        <dbReference type="Proteomes" id="UP000789525"/>
    </source>
</evidence>
<proteinExistence type="predicted"/>
<sequence length="113" mass="12450">MGEHKPDASERKDYLMDLDGMEVNSKANPSALYESRMRIDRNESMPIKIERRYVKPISEGSATNKHPEVPSPHIASRTNSLGLAQATSAALAVALMRTSLEISLNVKNVEGID</sequence>
<dbReference type="Proteomes" id="UP000789525">
    <property type="component" value="Unassembled WGS sequence"/>
</dbReference>
<gene>
    <name evidence="1" type="ORF">ACOLOM_LOCUS2659</name>
</gene>